<reference evidence="3 4" key="1">
    <citation type="submission" date="2021-01" db="EMBL/GenBank/DDBJ databases">
        <title>Draft genome sequence of Micromonospora sp. strain STR1s_6.</title>
        <authorList>
            <person name="Karlyshev A."/>
            <person name="Jawad R."/>
        </authorList>
    </citation>
    <scope>NUCLEOTIDE SEQUENCE [LARGE SCALE GENOMIC DNA]</scope>
    <source>
        <strain evidence="3 4">STR1S-6</strain>
    </source>
</reference>
<feature type="compositionally biased region" description="Basic residues" evidence="1">
    <location>
        <begin position="171"/>
        <end position="180"/>
    </location>
</feature>
<dbReference type="Pfam" id="PF24201">
    <property type="entry name" value="DUF7426"/>
    <property type="match status" value="1"/>
</dbReference>
<name>A0ABS1YD24_9ACTN</name>
<evidence type="ECO:0000256" key="1">
    <source>
        <dbReference type="SAM" id="MobiDB-lite"/>
    </source>
</evidence>
<proteinExistence type="predicted"/>
<dbReference type="Proteomes" id="UP000622245">
    <property type="component" value="Unassembled WGS sequence"/>
</dbReference>
<feature type="domain" description="DUF7426" evidence="2">
    <location>
        <begin position="8"/>
        <end position="157"/>
    </location>
</feature>
<gene>
    <name evidence="3" type="ORF">JM949_07565</name>
</gene>
<dbReference type="RefSeq" id="WP_203147721.1">
    <property type="nucleotide sequence ID" value="NZ_JAEVHL010000021.1"/>
</dbReference>
<organism evidence="3 4">
    <name type="scientific">Micromonospora tarensis</name>
    <dbReference type="NCBI Taxonomy" id="2806100"/>
    <lineage>
        <taxon>Bacteria</taxon>
        <taxon>Bacillati</taxon>
        <taxon>Actinomycetota</taxon>
        <taxon>Actinomycetes</taxon>
        <taxon>Micromonosporales</taxon>
        <taxon>Micromonosporaceae</taxon>
        <taxon>Micromonospora</taxon>
    </lineage>
</organism>
<dbReference type="InterPro" id="IPR055849">
    <property type="entry name" value="DUF7426"/>
</dbReference>
<feature type="region of interest" description="Disordered" evidence="1">
    <location>
        <begin position="134"/>
        <end position="188"/>
    </location>
</feature>
<sequence>MALQLGQIDQVFDPALVLPIGGKEYRVEDVPALLGLYCQRVWASGVAVAQAVRVGEDGDTAAAQRAVDGINRIPLPPGVDEGTPLHVAVLGDTYQRMLDDGVSGRWIQHAGMTTIAWLAAGDEVAEMYWASAGRPEAPAPNREQRRRGGASSSTGAANKTRSPASTSGTSSRRRGNRGRGSRSGGTTS</sequence>
<accession>A0ABS1YD24</accession>
<evidence type="ECO:0000259" key="2">
    <source>
        <dbReference type="Pfam" id="PF24201"/>
    </source>
</evidence>
<comment type="caution">
    <text evidence="3">The sequence shown here is derived from an EMBL/GenBank/DDBJ whole genome shotgun (WGS) entry which is preliminary data.</text>
</comment>
<feature type="compositionally biased region" description="Polar residues" evidence="1">
    <location>
        <begin position="150"/>
        <end position="164"/>
    </location>
</feature>
<evidence type="ECO:0000313" key="4">
    <source>
        <dbReference type="Proteomes" id="UP000622245"/>
    </source>
</evidence>
<evidence type="ECO:0000313" key="3">
    <source>
        <dbReference type="EMBL" id="MBM0275321.1"/>
    </source>
</evidence>
<dbReference type="EMBL" id="JAEVHL010000021">
    <property type="protein sequence ID" value="MBM0275321.1"/>
    <property type="molecule type" value="Genomic_DNA"/>
</dbReference>
<protein>
    <recommendedName>
        <fullName evidence="2">DUF7426 domain-containing protein</fullName>
    </recommendedName>
</protein>
<keyword evidence="4" id="KW-1185">Reference proteome</keyword>